<feature type="region of interest" description="Disordered" evidence="5">
    <location>
        <begin position="131"/>
        <end position="166"/>
    </location>
</feature>
<evidence type="ECO:0000256" key="4">
    <source>
        <dbReference type="ARBA" id="ARBA00022729"/>
    </source>
</evidence>
<dbReference type="InterPro" id="IPR039809">
    <property type="entry name" value="Chemokine_b/g/d"/>
</dbReference>
<dbReference type="Proteomes" id="UP000000539">
    <property type="component" value="Chromosome 19"/>
</dbReference>
<dbReference type="AlphaFoldDB" id="A0A8V1ALC5"/>
<proteinExistence type="predicted"/>
<dbReference type="CDD" id="cd00169">
    <property type="entry name" value="Chemokine"/>
    <property type="match status" value="1"/>
</dbReference>
<dbReference type="InterPro" id="IPR036048">
    <property type="entry name" value="Interleukin_8-like_sf"/>
</dbReference>
<dbReference type="InterPro" id="IPR001811">
    <property type="entry name" value="Chemokine_IL8-like_dom"/>
</dbReference>
<evidence type="ECO:0000256" key="1">
    <source>
        <dbReference type="ARBA" id="ARBA00004613"/>
    </source>
</evidence>
<evidence type="ECO:0000256" key="3">
    <source>
        <dbReference type="ARBA" id="ARBA00022525"/>
    </source>
</evidence>
<dbReference type="OrthoDB" id="8934837at2759"/>
<evidence type="ECO:0000259" key="6">
    <source>
        <dbReference type="SMART" id="SM00199"/>
    </source>
</evidence>
<comment type="subcellular location">
    <subcellularLocation>
        <location evidence="1">Secreted</location>
    </subcellularLocation>
</comment>
<dbReference type="PANTHER" id="PTHR12015:SF183">
    <property type="entry name" value="C-C MOTIF CHEMOKINE 3"/>
    <property type="match status" value="1"/>
</dbReference>
<dbReference type="Pfam" id="PF00048">
    <property type="entry name" value="IL8"/>
    <property type="match status" value="1"/>
</dbReference>
<keyword evidence="8" id="KW-1185">Reference proteome</keyword>
<dbReference type="SMART" id="SM00199">
    <property type="entry name" value="SCY"/>
    <property type="match status" value="1"/>
</dbReference>
<reference evidence="7" key="2">
    <citation type="submission" date="2025-08" db="UniProtKB">
        <authorList>
            <consortium name="Ensembl"/>
        </authorList>
    </citation>
    <scope>IDENTIFICATION</scope>
    <source>
        <strain evidence="7">broiler</strain>
    </source>
</reference>
<feature type="domain" description="Chemokine interleukin-8-like" evidence="6">
    <location>
        <begin position="39"/>
        <end position="99"/>
    </location>
</feature>
<organism evidence="7 8">
    <name type="scientific">Gallus gallus</name>
    <name type="common">Chicken</name>
    <dbReference type="NCBI Taxonomy" id="9031"/>
    <lineage>
        <taxon>Eukaryota</taxon>
        <taxon>Metazoa</taxon>
        <taxon>Chordata</taxon>
        <taxon>Craniata</taxon>
        <taxon>Vertebrata</taxon>
        <taxon>Euteleostomi</taxon>
        <taxon>Archelosauria</taxon>
        <taxon>Archosauria</taxon>
        <taxon>Dinosauria</taxon>
        <taxon>Saurischia</taxon>
        <taxon>Theropoda</taxon>
        <taxon>Coelurosauria</taxon>
        <taxon>Aves</taxon>
        <taxon>Neognathae</taxon>
        <taxon>Galloanserae</taxon>
        <taxon>Galliformes</taxon>
        <taxon>Phasianidae</taxon>
        <taxon>Phasianinae</taxon>
        <taxon>Gallus</taxon>
    </lineage>
</organism>
<dbReference type="GO" id="GO:0008009">
    <property type="term" value="F:chemokine activity"/>
    <property type="evidence" value="ECO:0007669"/>
    <property type="project" value="InterPro"/>
</dbReference>
<evidence type="ECO:0000313" key="7">
    <source>
        <dbReference type="Ensembl" id="ENSGALP00010044345.1"/>
    </source>
</evidence>
<dbReference type="Ensembl" id="ENSGALT00010071655.1">
    <property type="protein sequence ID" value="ENSGALP00010044345.1"/>
    <property type="gene ID" value="ENSGALG00010029635.1"/>
</dbReference>
<keyword evidence="2" id="KW-0202">Cytokine</keyword>
<protein>
    <submittedName>
        <fullName evidence="7">C-C motif chemokine ligand 26</fullName>
    </submittedName>
</protein>
<dbReference type="GeneTree" id="ENSGT00940000170193"/>
<keyword evidence="3" id="KW-0964">Secreted</keyword>
<reference evidence="7" key="1">
    <citation type="submission" date="2020-11" db="EMBL/GenBank/DDBJ databases">
        <title>Gallus gallus (Chicken) genome, bGalGal1, GRCg7b, maternal haplotype autosomes + Z &amp; W.</title>
        <authorList>
            <person name="Warren W."/>
            <person name="Formenti G."/>
            <person name="Fedrigo O."/>
            <person name="Haase B."/>
            <person name="Mountcastle J."/>
            <person name="Balacco J."/>
            <person name="Tracey A."/>
            <person name="Schneider V."/>
            <person name="Okimoto R."/>
            <person name="Cheng H."/>
            <person name="Hawken R."/>
            <person name="Howe K."/>
            <person name="Jarvis E.D."/>
        </authorList>
    </citation>
    <scope>NUCLEOTIDE SEQUENCE [LARGE SCALE GENOMIC DNA]</scope>
    <source>
        <strain evidence="7">Broiler</strain>
    </source>
</reference>
<accession>A0A8V1ALC5</accession>
<evidence type="ECO:0000256" key="5">
    <source>
        <dbReference type="SAM" id="MobiDB-lite"/>
    </source>
</evidence>
<dbReference type="GO" id="GO:0006955">
    <property type="term" value="P:immune response"/>
    <property type="evidence" value="ECO:0007669"/>
    <property type="project" value="InterPro"/>
</dbReference>
<dbReference type="GO" id="GO:0005615">
    <property type="term" value="C:extracellular space"/>
    <property type="evidence" value="ECO:0007669"/>
    <property type="project" value="UniProtKB-KW"/>
</dbReference>
<name>A0A8V1ALC5_CHICK</name>
<dbReference type="PANTHER" id="PTHR12015">
    <property type="entry name" value="SMALL INDUCIBLE CYTOKINE A"/>
    <property type="match status" value="1"/>
</dbReference>
<reference evidence="7" key="3">
    <citation type="submission" date="2025-09" db="UniProtKB">
        <authorList>
            <consortium name="Ensembl"/>
        </authorList>
    </citation>
    <scope>IDENTIFICATION</scope>
    <source>
        <strain evidence="7">broiler</strain>
    </source>
</reference>
<dbReference type="SUPFAM" id="SSF54117">
    <property type="entry name" value="Interleukin 8-like chemokines"/>
    <property type="match status" value="1"/>
</dbReference>
<feature type="region of interest" description="Disordered" evidence="5">
    <location>
        <begin position="1"/>
        <end position="24"/>
    </location>
</feature>
<sequence>MGANLQSWRHGRDPHSGGSGWGQARDSTKPFLLSVRSSYSSCCYKNMFIQKEINTSLIRRYRETPPNCSRRAIIVELKKGKKFCVDPAEGWFQQYLQGKKLSNTSTWPTHNLLLVLRSTSRPTQPHCLRLHHQQQMPPASGDPGDQEREGDMCKPRGVLGAETPGTLAEPGKLTFCGITESLNGWIGREFTANPAPIPALGSCLPPPQQAQAAQGPSCLVLGISRAAAPTSLWTAVPASPHPSLLLSHQR</sequence>
<keyword evidence="4" id="KW-0732">Signal</keyword>
<evidence type="ECO:0000313" key="8">
    <source>
        <dbReference type="Proteomes" id="UP000000539"/>
    </source>
</evidence>
<dbReference type="FunCoup" id="A0A8V1ALC5">
    <property type="interactions" value="305"/>
</dbReference>
<evidence type="ECO:0000256" key="2">
    <source>
        <dbReference type="ARBA" id="ARBA00022514"/>
    </source>
</evidence>
<gene>
    <name evidence="7" type="primary">CCL26</name>
</gene>
<dbReference type="Gene3D" id="2.40.50.40">
    <property type="match status" value="1"/>
</dbReference>
<feature type="compositionally biased region" description="Basic and acidic residues" evidence="5">
    <location>
        <begin position="145"/>
        <end position="154"/>
    </location>
</feature>